<dbReference type="Proteomes" id="UP000233786">
    <property type="component" value="Unassembled WGS sequence"/>
</dbReference>
<dbReference type="EMBL" id="PJNB01000001">
    <property type="protein sequence ID" value="PKW19248.1"/>
    <property type="molecule type" value="Genomic_DNA"/>
</dbReference>
<reference evidence="1" key="1">
    <citation type="submission" date="2017-12" db="EMBL/GenBank/DDBJ databases">
        <title>Sequencing the genomes of 1000 Actinobacteria strains.</title>
        <authorList>
            <person name="Klenk H.-P."/>
        </authorList>
    </citation>
    <scope>NUCLEOTIDE SEQUENCE [LARGE SCALE GENOMIC DNA]</scope>
    <source>
        <strain evidence="1">DSM 44228</strain>
    </source>
</reference>
<evidence type="ECO:0000313" key="2">
    <source>
        <dbReference type="Proteomes" id="UP000233786"/>
    </source>
</evidence>
<protein>
    <submittedName>
        <fullName evidence="1">Uncharacterized protein</fullName>
    </submittedName>
</protein>
<dbReference type="AlphaFoldDB" id="A0A2N3Y8K7"/>
<dbReference type="STRING" id="994479.GCA_000194155_00759"/>
<organism evidence="1 2">
    <name type="scientific">Saccharopolyspora spinosa</name>
    <dbReference type="NCBI Taxonomy" id="60894"/>
    <lineage>
        <taxon>Bacteria</taxon>
        <taxon>Bacillati</taxon>
        <taxon>Actinomycetota</taxon>
        <taxon>Actinomycetes</taxon>
        <taxon>Pseudonocardiales</taxon>
        <taxon>Pseudonocardiaceae</taxon>
        <taxon>Saccharopolyspora</taxon>
    </lineage>
</organism>
<name>A0A2N3Y8K7_SACSN</name>
<comment type="caution">
    <text evidence="1">The sequence shown here is derived from an EMBL/GenBank/DDBJ whole genome shotgun (WGS) entry which is preliminary data.</text>
</comment>
<accession>A0A2N3Y8K7</accession>
<proteinExistence type="predicted"/>
<keyword evidence="2" id="KW-1185">Reference proteome</keyword>
<evidence type="ECO:0000313" key="1">
    <source>
        <dbReference type="EMBL" id="PKW19248.1"/>
    </source>
</evidence>
<dbReference type="RefSeq" id="WP_010307163.1">
    <property type="nucleotide sequence ID" value="NZ_CP061007.1"/>
</dbReference>
<sequence length="399" mass="45259">MMTTETSLSTEPISIDDLVARSADLKGELVKFAQSRRFARQLDARFAEAADGHGYLSEETAVWVIDHFALQDRLAGGRTLPERFIAQRRPRLSDVEQEMVLGWRDVIEAFFEVRQFDGDAVLLHNLFDDLVYRVYSNMGRGVFAKLRKGMFVVGRIVPVHPSCDAWLVSGHFVCFPKSARRQIAQSAAQKLITRPGALRRNPALLRRSWEIQAEQRANFVDLVGSDVLVLPPAQAQATLREHYRRIREATAKPAGKFAKPTTGVTLDELTRWPEDLLEAESVALIYDEVEGLNFYRDFGRLDALFADPSLASDRTRIAHLREYLHDESVSPLAIRRLVQRHPDGADPVFRALLSKPGFSWPRDGEKLLRRHKKSYFDQEPTPSITTVGDRLAELLGKTR</sequence>
<gene>
    <name evidence="1" type="ORF">A8926_7411</name>
</gene>